<dbReference type="InterPro" id="IPR020846">
    <property type="entry name" value="MFS_dom"/>
</dbReference>
<dbReference type="AlphaFoldDB" id="A0AAV5ADS5"/>
<gene>
    <name evidence="8" type="ORF">Clacol_004301</name>
</gene>
<dbReference type="InterPro" id="IPR036259">
    <property type="entry name" value="MFS_trans_sf"/>
</dbReference>
<dbReference type="PANTHER" id="PTHR23501:SF84">
    <property type="entry name" value="VACUOLAR MEMBRANE AMINO ACID UPTAKE TRANSPORTER FNX2"/>
    <property type="match status" value="1"/>
</dbReference>
<accession>A0AAV5ADS5</accession>
<evidence type="ECO:0000256" key="5">
    <source>
        <dbReference type="SAM" id="MobiDB-lite"/>
    </source>
</evidence>
<comment type="caution">
    <text evidence="8">The sequence shown here is derived from an EMBL/GenBank/DDBJ whole genome shotgun (WGS) entry which is preliminary data.</text>
</comment>
<dbReference type="Pfam" id="PF07690">
    <property type="entry name" value="MFS_1"/>
    <property type="match status" value="1"/>
</dbReference>
<evidence type="ECO:0000256" key="3">
    <source>
        <dbReference type="ARBA" id="ARBA00022989"/>
    </source>
</evidence>
<protein>
    <recommendedName>
        <fullName evidence="7">Major facilitator superfamily (MFS) profile domain-containing protein</fullName>
    </recommendedName>
</protein>
<evidence type="ECO:0000313" key="9">
    <source>
        <dbReference type="Proteomes" id="UP001050691"/>
    </source>
</evidence>
<reference evidence="8" key="1">
    <citation type="submission" date="2021-10" db="EMBL/GenBank/DDBJ databases">
        <title>De novo Genome Assembly of Clathrus columnatus (Basidiomycota, Fungi) Using Illumina and Nanopore Sequence Data.</title>
        <authorList>
            <person name="Ogiso-Tanaka E."/>
            <person name="Itagaki H."/>
            <person name="Hosoya T."/>
            <person name="Hosaka K."/>
        </authorList>
    </citation>
    <scope>NUCLEOTIDE SEQUENCE</scope>
    <source>
        <strain evidence="8">MO-923</strain>
    </source>
</reference>
<keyword evidence="3 6" id="KW-1133">Transmembrane helix</keyword>
<evidence type="ECO:0000256" key="4">
    <source>
        <dbReference type="ARBA" id="ARBA00023136"/>
    </source>
</evidence>
<dbReference type="GO" id="GO:0015174">
    <property type="term" value="F:basic amino acid transmembrane transporter activity"/>
    <property type="evidence" value="ECO:0007669"/>
    <property type="project" value="TreeGrafter"/>
</dbReference>
<feature type="domain" description="Major facilitator superfamily (MFS) profile" evidence="7">
    <location>
        <begin position="49"/>
        <end position="180"/>
    </location>
</feature>
<feature type="compositionally biased region" description="Polar residues" evidence="5">
    <location>
        <begin position="10"/>
        <end position="35"/>
    </location>
</feature>
<dbReference type="EMBL" id="BPWL01000005">
    <property type="protein sequence ID" value="GJJ10075.1"/>
    <property type="molecule type" value="Genomic_DNA"/>
</dbReference>
<dbReference type="Proteomes" id="UP001050691">
    <property type="component" value="Unassembled WGS sequence"/>
</dbReference>
<dbReference type="SUPFAM" id="SSF103473">
    <property type="entry name" value="MFS general substrate transporter"/>
    <property type="match status" value="1"/>
</dbReference>
<evidence type="ECO:0000313" key="8">
    <source>
        <dbReference type="EMBL" id="GJJ10075.1"/>
    </source>
</evidence>
<evidence type="ECO:0000256" key="2">
    <source>
        <dbReference type="ARBA" id="ARBA00022692"/>
    </source>
</evidence>
<sequence>MTNNDERTPLLTNNQGETTYNGINSQGSENGTAQKNDGDIKSVRSMLIFLAAASSGILLAALDSTIVTSAYARIGSELNQLHRASWIATSYMMTMTAFQPLYGKLSDIFGRKFCLLIAHFIFGIGCLGCALAKNIISLVAARFVSGMGGAGLVTVVVIAISDMVPLRQRGTWQGGANVKF</sequence>
<evidence type="ECO:0000256" key="1">
    <source>
        <dbReference type="ARBA" id="ARBA00004141"/>
    </source>
</evidence>
<feature type="transmembrane region" description="Helical" evidence="6">
    <location>
        <begin position="47"/>
        <end position="72"/>
    </location>
</feature>
<dbReference type="Gene3D" id="1.20.1720.10">
    <property type="entry name" value="Multidrug resistance protein D"/>
    <property type="match status" value="1"/>
</dbReference>
<comment type="subcellular location">
    <subcellularLocation>
        <location evidence="1">Membrane</location>
        <topology evidence="1">Multi-pass membrane protein</topology>
    </subcellularLocation>
</comment>
<evidence type="ECO:0000259" key="7">
    <source>
        <dbReference type="PROSITE" id="PS50850"/>
    </source>
</evidence>
<feature type="transmembrane region" description="Helical" evidence="6">
    <location>
        <begin position="139"/>
        <end position="160"/>
    </location>
</feature>
<dbReference type="PROSITE" id="PS50850">
    <property type="entry name" value="MFS"/>
    <property type="match status" value="1"/>
</dbReference>
<evidence type="ECO:0000256" key="6">
    <source>
        <dbReference type="SAM" id="Phobius"/>
    </source>
</evidence>
<organism evidence="8 9">
    <name type="scientific">Clathrus columnatus</name>
    <dbReference type="NCBI Taxonomy" id="1419009"/>
    <lineage>
        <taxon>Eukaryota</taxon>
        <taxon>Fungi</taxon>
        <taxon>Dikarya</taxon>
        <taxon>Basidiomycota</taxon>
        <taxon>Agaricomycotina</taxon>
        <taxon>Agaricomycetes</taxon>
        <taxon>Phallomycetidae</taxon>
        <taxon>Phallales</taxon>
        <taxon>Clathraceae</taxon>
        <taxon>Clathrus</taxon>
    </lineage>
</organism>
<dbReference type="InterPro" id="IPR011701">
    <property type="entry name" value="MFS"/>
</dbReference>
<proteinExistence type="predicted"/>
<keyword evidence="4 6" id="KW-0472">Membrane</keyword>
<dbReference type="GO" id="GO:0000329">
    <property type="term" value="C:fungal-type vacuole membrane"/>
    <property type="evidence" value="ECO:0007669"/>
    <property type="project" value="TreeGrafter"/>
</dbReference>
<keyword evidence="9" id="KW-1185">Reference proteome</keyword>
<feature type="transmembrane region" description="Helical" evidence="6">
    <location>
        <begin position="113"/>
        <end position="133"/>
    </location>
</feature>
<keyword evidence="2 6" id="KW-0812">Transmembrane</keyword>
<dbReference type="PANTHER" id="PTHR23501">
    <property type="entry name" value="MAJOR FACILITATOR SUPERFAMILY"/>
    <property type="match status" value="1"/>
</dbReference>
<feature type="region of interest" description="Disordered" evidence="5">
    <location>
        <begin position="1"/>
        <end position="35"/>
    </location>
</feature>
<name>A0AAV5ADS5_9AGAM</name>